<comment type="caution">
    <text evidence="2">The sequence shown here is derived from an EMBL/GenBank/DDBJ whole genome shotgun (WGS) entry which is preliminary data.</text>
</comment>
<dbReference type="InterPro" id="IPR010293">
    <property type="entry name" value="Sbt_1"/>
</dbReference>
<name>A0A2M9G3F5_9PROT</name>
<feature type="transmembrane region" description="Helical" evidence="1">
    <location>
        <begin position="12"/>
        <end position="31"/>
    </location>
</feature>
<dbReference type="OrthoDB" id="345121at2"/>
<dbReference type="Pfam" id="PF05982">
    <property type="entry name" value="Sbt_1"/>
    <property type="match status" value="1"/>
</dbReference>
<organism evidence="2 3">
    <name type="scientific">Minwuia thermotolerans</name>
    <dbReference type="NCBI Taxonomy" id="2056226"/>
    <lineage>
        <taxon>Bacteria</taxon>
        <taxon>Pseudomonadati</taxon>
        <taxon>Pseudomonadota</taxon>
        <taxon>Alphaproteobacteria</taxon>
        <taxon>Minwuiales</taxon>
        <taxon>Minwuiaceae</taxon>
        <taxon>Minwuia</taxon>
    </lineage>
</organism>
<evidence type="ECO:0000256" key="1">
    <source>
        <dbReference type="SAM" id="Phobius"/>
    </source>
</evidence>
<feature type="transmembrane region" description="Helical" evidence="1">
    <location>
        <begin position="102"/>
        <end position="123"/>
    </location>
</feature>
<gene>
    <name evidence="2" type="ORF">CVT23_07540</name>
</gene>
<sequence>MTEILSLAAGNLLSPMVLFFALGLAAGLARSDLAVPEVLAKGMALYLMLAIGLKGGVALSETGLTLAVIAMLALGAALSFLLPFFAFFLLRATTGMSATDAGSVAAHYGSISVVTFVAASTFLTEVGVAHSGAMVAVVALMETPAIAAGLLLVHMNRQKTADSEPEVGGRLVREILLNGSIVLLMGSFVIGWITGSEGLEAVSPFVVDPFKGVLCLFLLDMGLVAASRLREAKGIGPSALLFGIYMPLISAAVGCGLAALLGVQAGDVMLFGLLAASASYIAVPAAMRLALPDANPSISLCLSLGITFPFNLAIGIPLYLGFARWLTG</sequence>
<feature type="transmembrane region" description="Helical" evidence="1">
    <location>
        <begin position="175"/>
        <end position="194"/>
    </location>
</feature>
<dbReference type="PANTHER" id="PTHR40400:SF1">
    <property type="entry name" value="SLR1512 PROTEIN"/>
    <property type="match status" value="1"/>
</dbReference>
<dbReference type="Proteomes" id="UP000229498">
    <property type="component" value="Unassembled WGS sequence"/>
</dbReference>
<dbReference type="EMBL" id="PHIG01000029">
    <property type="protein sequence ID" value="PJK30238.1"/>
    <property type="molecule type" value="Genomic_DNA"/>
</dbReference>
<keyword evidence="1" id="KW-0812">Transmembrane</keyword>
<feature type="transmembrane region" description="Helical" evidence="1">
    <location>
        <begin position="66"/>
        <end position="90"/>
    </location>
</feature>
<dbReference type="PANTHER" id="PTHR40400">
    <property type="entry name" value="SLR1512 PROTEIN"/>
    <property type="match status" value="1"/>
</dbReference>
<keyword evidence="1" id="KW-0472">Membrane</keyword>
<reference evidence="2 3" key="1">
    <citation type="submission" date="2017-11" db="EMBL/GenBank/DDBJ databases">
        <title>Draft genome sequence of Rhizobiales bacterium SY3-13.</title>
        <authorList>
            <person name="Sun C."/>
        </authorList>
    </citation>
    <scope>NUCLEOTIDE SEQUENCE [LARGE SCALE GENOMIC DNA]</scope>
    <source>
        <strain evidence="2 3">SY3-13</strain>
    </source>
</reference>
<evidence type="ECO:0000313" key="2">
    <source>
        <dbReference type="EMBL" id="PJK30238.1"/>
    </source>
</evidence>
<feature type="transmembrane region" description="Helical" evidence="1">
    <location>
        <begin position="298"/>
        <end position="320"/>
    </location>
</feature>
<keyword evidence="1" id="KW-1133">Transmembrane helix</keyword>
<feature type="transmembrane region" description="Helical" evidence="1">
    <location>
        <begin position="129"/>
        <end position="154"/>
    </location>
</feature>
<protein>
    <submittedName>
        <fullName evidence="2">Sodium-dependent bicarbonate transport family permease</fullName>
    </submittedName>
</protein>
<dbReference type="AlphaFoldDB" id="A0A2M9G3F5"/>
<feature type="transmembrane region" description="Helical" evidence="1">
    <location>
        <begin position="268"/>
        <end position="291"/>
    </location>
</feature>
<accession>A0A2M9G3F5</accession>
<feature type="transmembrane region" description="Helical" evidence="1">
    <location>
        <begin position="239"/>
        <end position="262"/>
    </location>
</feature>
<keyword evidence="3" id="KW-1185">Reference proteome</keyword>
<dbReference type="RefSeq" id="WP_109795436.1">
    <property type="nucleotide sequence ID" value="NZ_PHIG01000029.1"/>
</dbReference>
<evidence type="ECO:0000313" key="3">
    <source>
        <dbReference type="Proteomes" id="UP000229498"/>
    </source>
</evidence>
<proteinExistence type="predicted"/>